<dbReference type="AlphaFoldDB" id="A0ABD5XVL4"/>
<sequence>MTRRRPSRRDLLAAVAGAVAAATAGCTDSSTVSYPGTGTDATATTDTDGPPAATATDTGGAAESTATPTPAETPTQTATATPTRARAPPRGSLRLLDAGFDGPGASGVRPYARFRNVGDVTFGLVELRFDVYYTPLGGDDDDRRLVASGYGSRAFGDEAGFAPGEERSVGADLRLERGSGVDGSTDRKRLDVAHAYRRVRYR</sequence>
<evidence type="ECO:0000256" key="1">
    <source>
        <dbReference type="SAM" id="MobiDB-lite"/>
    </source>
</evidence>
<accession>A0ABD5XVL4</accession>
<feature type="compositionally biased region" description="Low complexity" evidence="1">
    <location>
        <begin position="35"/>
        <end position="92"/>
    </location>
</feature>
<dbReference type="EMBL" id="JBHSZG010000001">
    <property type="protein sequence ID" value="MFC7137140.1"/>
    <property type="molecule type" value="Genomic_DNA"/>
</dbReference>
<dbReference type="InterPro" id="IPR006311">
    <property type="entry name" value="TAT_signal"/>
</dbReference>
<gene>
    <name evidence="2" type="ORF">ACFQRB_13170</name>
</gene>
<dbReference type="PROSITE" id="PS51318">
    <property type="entry name" value="TAT"/>
    <property type="match status" value="1"/>
</dbReference>
<dbReference type="PROSITE" id="PS51257">
    <property type="entry name" value="PROKAR_LIPOPROTEIN"/>
    <property type="match status" value="1"/>
</dbReference>
<organism evidence="2 3">
    <name type="scientific">Halobaculum litoreum</name>
    <dbReference type="NCBI Taxonomy" id="3031998"/>
    <lineage>
        <taxon>Archaea</taxon>
        <taxon>Methanobacteriati</taxon>
        <taxon>Methanobacteriota</taxon>
        <taxon>Stenosarchaea group</taxon>
        <taxon>Halobacteria</taxon>
        <taxon>Halobacteriales</taxon>
        <taxon>Haloferacaceae</taxon>
        <taxon>Halobaculum</taxon>
    </lineage>
</organism>
<name>A0ABD5XVL4_9EURY</name>
<dbReference type="Proteomes" id="UP001596368">
    <property type="component" value="Unassembled WGS sequence"/>
</dbReference>
<reference evidence="2 3" key="1">
    <citation type="journal article" date="2019" name="Int. J. Syst. Evol. Microbiol.">
        <title>The Global Catalogue of Microorganisms (GCM) 10K type strain sequencing project: providing services to taxonomists for standard genome sequencing and annotation.</title>
        <authorList>
            <consortium name="The Broad Institute Genomics Platform"/>
            <consortium name="The Broad Institute Genome Sequencing Center for Infectious Disease"/>
            <person name="Wu L."/>
            <person name="Ma J."/>
        </authorList>
    </citation>
    <scope>NUCLEOTIDE SEQUENCE [LARGE SCALE GENOMIC DNA]</scope>
    <source>
        <strain evidence="2 3">DT92</strain>
    </source>
</reference>
<feature type="region of interest" description="Disordered" evidence="1">
    <location>
        <begin position="23"/>
        <end position="98"/>
    </location>
</feature>
<comment type="caution">
    <text evidence="2">The sequence shown here is derived from an EMBL/GenBank/DDBJ whole genome shotgun (WGS) entry which is preliminary data.</text>
</comment>
<keyword evidence="3" id="KW-1185">Reference proteome</keyword>
<dbReference type="GeneID" id="81120902"/>
<protein>
    <submittedName>
        <fullName evidence="2">Uncharacterized protein</fullName>
    </submittedName>
</protein>
<proteinExistence type="predicted"/>
<evidence type="ECO:0000313" key="2">
    <source>
        <dbReference type="EMBL" id="MFC7137140.1"/>
    </source>
</evidence>
<evidence type="ECO:0000313" key="3">
    <source>
        <dbReference type="Proteomes" id="UP001596368"/>
    </source>
</evidence>
<dbReference type="RefSeq" id="WP_284013739.1">
    <property type="nucleotide sequence ID" value="NZ_CP126156.1"/>
</dbReference>